<keyword evidence="4 6" id="KW-0472">Membrane</keyword>
<evidence type="ECO:0000256" key="6">
    <source>
        <dbReference type="SAM" id="Phobius"/>
    </source>
</evidence>
<dbReference type="GeneID" id="81392184"/>
<dbReference type="PANTHER" id="PTHR31310:SF16">
    <property type="entry name" value="INOSITOLPHOSPHOTRANSFERASE AUR1_IPT1 DOMAIN-CONTAINING PROTEIN"/>
    <property type="match status" value="1"/>
</dbReference>
<dbReference type="Proteomes" id="UP001141434">
    <property type="component" value="Unassembled WGS sequence"/>
</dbReference>
<dbReference type="GO" id="GO:0016020">
    <property type="term" value="C:membrane"/>
    <property type="evidence" value="ECO:0007669"/>
    <property type="project" value="UniProtKB-SubCell"/>
</dbReference>
<keyword evidence="2 6" id="KW-0812">Transmembrane</keyword>
<feature type="compositionally biased region" description="Polar residues" evidence="5">
    <location>
        <begin position="27"/>
        <end position="42"/>
    </location>
</feature>
<reference evidence="8" key="1">
    <citation type="submission" date="2022-11" db="EMBL/GenBank/DDBJ databases">
        <authorList>
            <person name="Petersen C."/>
        </authorList>
    </citation>
    <scope>NUCLEOTIDE SEQUENCE</scope>
    <source>
        <strain evidence="8">IBT 34128</strain>
    </source>
</reference>
<keyword evidence="3 6" id="KW-1133">Transmembrane helix</keyword>
<evidence type="ECO:0000256" key="4">
    <source>
        <dbReference type="ARBA" id="ARBA00023136"/>
    </source>
</evidence>
<dbReference type="CDD" id="cd03386">
    <property type="entry name" value="PAP2_Aur1_like"/>
    <property type="match status" value="1"/>
</dbReference>
<comment type="subcellular location">
    <subcellularLocation>
        <location evidence="1">Membrane</location>
        <topology evidence="1">Multi-pass membrane protein</topology>
    </subcellularLocation>
</comment>
<evidence type="ECO:0000313" key="8">
    <source>
        <dbReference type="EMBL" id="KAJ5105087.1"/>
    </source>
</evidence>
<feature type="transmembrane region" description="Helical" evidence="6">
    <location>
        <begin position="152"/>
        <end position="170"/>
    </location>
</feature>
<evidence type="ECO:0000256" key="5">
    <source>
        <dbReference type="SAM" id="MobiDB-lite"/>
    </source>
</evidence>
<feature type="transmembrane region" description="Helical" evidence="6">
    <location>
        <begin position="281"/>
        <end position="306"/>
    </location>
</feature>
<proteinExistence type="predicted"/>
<gene>
    <name evidence="8" type="ORF">NUU61_002434</name>
</gene>
<sequence length="322" mass="37188">MGLFKNFLEPGKIIGIFTIGTWINRRNQPNTGDESRPSLLTDNTEEQRPAQDRQSQVLHHGSRQRIHSRVVAQFPFLLEIWHWLLTYLIYQGLRAISVRTIAGPDAVFQKAEHHALQILSLEHQIHLDIELFVQHFVLDRVPWLMGIFARVYHSHIMLGVALIVYCYTFFPRPHYQSIRRTLALENAIAFTVLSLWRCKPPRLLPEEFGFIDVLHNRSSSAWTQNKFRLTIAAMPSLHFGNSVLIAFCLGKYSPHWVLRVLSPLWPMVMGLTIVATANHFILNAGAGVGVMAAFWFNRVMLVLLALERRLFQLIRLEKPRES</sequence>
<evidence type="ECO:0000256" key="3">
    <source>
        <dbReference type="ARBA" id="ARBA00022989"/>
    </source>
</evidence>
<dbReference type="AlphaFoldDB" id="A0A9W9FRM5"/>
<dbReference type="Pfam" id="PF14378">
    <property type="entry name" value="PAP2_3"/>
    <property type="match status" value="1"/>
</dbReference>
<dbReference type="OrthoDB" id="2566866at2759"/>
<name>A0A9W9FRM5_9EURO</name>
<dbReference type="RefSeq" id="XP_056514083.1">
    <property type="nucleotide sequence ID" value="XM_056653016.1"/>
</dbReference>
<evidence type="ECO:0000313" key="9">
    <source>
        <dbReference type="Proteomes" id="UP001141434"/>
    </source>
</evidence>
<dbReference type="InterPro" id="IPR052185">
    <property type="entry name" value="IPC_Synthase-Related"/>
</dbReference>
<evidence type="ECO:0000259" key="7">
    <source>
        <dbReference type="Pfam" id="PF14378"/>
    </source>
</evidence>
<feature type="transmembrane region" description="Helical" evidence="6">
    <location>
        <begin position="227"/>
        <end position="249"/>
    </location>
</feature>
<dbReference type="PANTHER" id="PTHR31310">
    <property type="match status" value="1"/>
</dbReference>
<comment type="caution">
    <text evidence="8">The sequence shown here is derived from an EMBL/GenBank/DDBJ whole genome shotgun (WGS) entry which is preliminary data.</text>
</comment>
<evidence type="ECO:0000256" key="1">
    <source>
        <dbReference type="ARBA" id="ARBA00004141"/>
    </source>
</evidence>
<protein>
    <recommendedName>
        <fullName evidence="7">Inositolphosphotransferase Aur1/Ipt1 domain-containing protein</fullName>
    </recommendedName>
</protein>
<dbReference type="EMBL" id="JAPMSZ010000004">
    <property type="protein sequence ID" value="KAJ5105087.1"/>
    <property type="molecule type" value="Genomic_DNA"/>
</dbReference>
<reference evidence="8" key="2">
    <citation type="journal article" date="2023" name="IMA Fungus">
        <title>Comparative genomic study of the Penicillium genus elucidates a diverse pangenome and 15 lateral gene transfer events.</title>
        <authorList>
            <person name="Petersen C."/>
            <person name="Sorensen T."/>
            <person name="Nielsen M.R."/>
            <person name="Sondergaard T.E."/>
            <person name="Sorensen J.L."/>
            <person name="Fitzpatrick D.A."/>
            <person name="Frisvad J.C."/>
            <person name="Nielsen K.L."/>
        </authorList>
    </citation>
    <scope>NUCLEOTIDE SEQUENCE</scope>
    <source>
        <strain evidence="8">IBT 34128</strain>
    </source>
</reference>
<feature type="region of interest" description="Disordered" evidence="5">
    <location>
        <begin position="27"/>
        <end position="60"/>
    </location>
</feature>
<keyword evidence="9" id="KW-1185">Reference proteome</keyword>
<accession>A0A9W9FRM5</accession>
<feature type="domain" description="Inositolphosphotransferase Aur1/Ipt1" evidence="7">
    <location>
        <begin position="117"/>
        <end position="293"/>
    </location>
</feature>
<dbReference type="InterPro" id="IPR026841">
    <property type="entry name" value="Aur1/Ipt1"/>
</dbReference>
<evidence type="ECO:0000256" key="2">
    <source>
        <dbReference type="ARBA" id="ARBA00022692"/>
    </source>
</evidence>
<organism evidence="8 9">
    <name type="scientific">Penicillium alfredii</name>
    <dbReference type="NCBI Taxonomy" id="1506179"/>
    <lineage>
        <taxon>Eukaryota</taxon>
        <taxon>Fungi</taxon>
        <taxon>Dikarya</taxon>
        <taxon>Ascomycota</taxon>
        <taxon>Pezizomycotina</taxon>
        <taxon>Eurotiomycetes</taxon>
        <taxon>Eurotiomycetidae</taxon>
        <taxon>Eurotiales</taxon>
        <taxon>Aspergillaceae</taxon>
        <taxon>Penicillium</taxon>
    </lineage>
</organism>